<reference evidence="4 5" key="1">
    <citation type="submission" date="2020-04" db="EMBL/GenBank/DDBJ databases">
        <title>A Flavivirga sp. nov.</title>
        <authorList>
            <person name="Sun X."/>
        </authorList>
    </citation>
    <scope>NUCLEOTIDE SEQUENCE [LARGE SCALE GENOMIC DNA]</scope>
    <source>
        <strain evidence="4 5">Y03</strain>
    </source>
</reference>
<evidence type="ECO:0000313" key="4">
    <source>
        <dbReference type="EMBL" id="NMH87638.1"/>
    </source>
</evidence>
<dbReference type="Proteomes" id="UP000746690">
    <property type="component" value="Unassembled WGS sequence"/>
</dbReference>
<evidence type="ECO:0000313" key="5">
    <source>
        <dbReference type="Proteomes" id="UP000746690"/>
    </source>
</evidence>
<protein>
    <submittedName>
        <fullName evidence="4">WecB/TagA/CpsF family glycosyltransferase</fullName>
    </submittedName>
</protein>
<keyword evidence="5" id="KW-1185">Reference proteome</keyword>
<organism evidence="4 5">
    <name type="scientific">Flavivirga algicola</name>
    <dbReference type="NCBI Taxonomy" id="2729136"/>
    <lineage>
        <taxon>Bacteria</taxon>
        <taxon>Pseudomonadati</taxon>
        <taxon>Bacteroidota</taxon>
        <taxon>Flavobacteriia</taxon>
        <taxon>Flavobacteriales</taxon>
        <taxon>Flavobacteriaceae</taxon>
        <taxon>Flavivirga</taxon>
    </lineage>
</organism>
<name>A0ABX1RX72_9FLAO</name>
<dbReference type="PANTHER" id="PTHR34136:SF1">
    <property type="entry name" value="UDP-N-ACETYL-D-MANNOSAMINURONIC ACID TRANSFERASE"/>
    <property type="match status" value="1"/>
</dbReference>
<keyword evidence="2" id="KW-0808">Transferase</keyword>
<sequence>MHLHYEVYSYSYSDAVFVIIAFFILTVVIDILLFVIGHQLYRKQVDKNHKNINSWSITYIKGLDLKNIIRNHIFSSNLSEIDFNKRCIISTINPHSYCVSKKDPLFQKALMNSDVLLPDGSGIVLASKILFKKKIKKIAGADIHAHLLKHADINNKKVFYLGASEKTLGLITKKLKNEYPNIQVSSYSPPYKPEFSGEDTKRMIDRVNEFNPDILFVGMTAPKQEKWVETNKKELNPTVVVSIGAVFDFYAGTVKRSSPFWINLGLEWLPRLIKEPKRLWRRNFISTPLFLFSLSKAKLNLN</sequence>
<gene>
    <name evidence="4" type="ORF">HHX25_08995</name>
</gene>
<dbReference type="NCBIfam" id="TIGR00696">
    <property type="entry name" value="wecG_tagA_cpsF"/>
    <property type="match status" value="1"/>
</dbReference>
<evidence type="ECO:0000256" key="1">
    <source>
        <dbReference type="ARBA" id="ARBA00022676"/>
    </source>
</evidence>
<dbReference type="PANTHER" id="PTHR34136">
    <property type="match status" value="1"/>
</dbReference>
<dbReference type="RefSeq" id="WP_169672327.1">
    <property type="nucleotide sequence ID" value="NZ_JABBHF010000004.1"/>
</dbReference>
<evidence type="ECO:0000256" key="3">
    <source>
        <dbReference type="SAM" id="Phobius"/>
    </source>
</evidence>
<dbReference type="InterPro" id="IPR004629">
    <property type="entry name" value="WecG_TagA_CpsF"/>
</dbReference>
<keyword evidence="3" id="KW-1133">Transmembrane helix</keyword>
<keyword evidence="1" id="KW-0328">Glycosyltransferase</keyword>
<feature type="transmembrane region" description="Helical" evidence="3">
    <location>
        <begin position="15"/>
        <end position="37"/>
    </location>
</feature>
<comment type="caution">
    <text evidence="4">The sequence shown here is derived from an EMBL/GenBank/DDBJ whole genome shotgun (WGS) entry which is preliminary data.</text>
</comment>
<dbReference type="EMBL" id="JABBHF010000004">
    <property type="protein sequence ID" value="NMH87638.1"/>
    <property type="molecule type" value="Genomic_DNA"/>
</dbReference>
<keyword evidence="3" id="KW-0812">Transmembrane</keyword>
<evidence type="ECO:0000256" key="2">
    <source>
        <dbReference type="ARBA" id="ARBA00022679"/>
    </source>
</evidence>
<keyword evidence="3" id="KW-0472">Membrane</keyword>
<proteinExistence type="predicted"/>
<dbReference type="Pfam" id="PF03808">
    <property type="entry name" value="Glyco_tran_WecG"/>
    <property type="match status" value="1"/>
</dbReference>
<dbReference type="CDD" id="cd06533">
    <property type="entry name" value="Glyco_transf_WecG_TagA"/>
    <property type="match status" value="1"/>
</dbReference>
<accession>A0ABX1RX72</accession>